<sequence>MIYPLAGLLIGAIVGAVRAKMRGGKVLDMLQWGAVFAMIFGLIGLFALVFIERSLT</sequence>
<name>A0A1M5LLM4_9RHOB</name>
<evidence type="ECO:0000313" key="2">
    <source>
        <dbReference type="EMBL" id="SHG65915.1"/>
    </source>
</evidence>
<keyword evidence="1" id="KW-0812">Transmembrane</keyword>
<dbReference type="AlphaFoldDB" id="A0A1M5LLM4"/>
<dbReference type="Proteomes" id="UP000184074">
    <property type="component" value="Unassembled WGS sequence"/>
</dbReference>
<dbReference type="EMBL" id="FQXB01000001">
    <property type="protein sequence ID" value="SHG65915.1"/>
    <property type="molecule type" value="Genomic_DNA"/>
</dbReference>
<accession>A0A1M5LLM4</accession>
<feature type="transmembrane region" description="Helical" evidence="1">
    <location>
        <begin position="29"/>
        <end position="51"/>
    </location>
</feature>
<evidence type="ECO:0008006" key="4">
    <source>
        <dbReference type="Google" id="ProtNLM"/>
    </source>
</evidence>
<proteinExistence type="predicted"/>
<protein>
    <recommendedName>
        <fullName evidence="4">PEP-CTERM protein-sorting domain-containing protein</fullName>
    </recommendedName>
</protein>
<reference evidence="2 3" key="1">
    <citation type="submission" date="2016-11" db="EMBL/GenBank/DDBJ databases">
        <authorList>
            <person name="Jaros S."/>
            <person name="Januszkiewicz K."/>
            <person name="Wedrychowicz H."/>
        </authorList>
    </citation>
    <scope>NUCLEOTIDE SEQUENCE [LARGE SCALE GENOMIC DNA]</scope>
    <source>
        <strain evidence="2 3">DSM 28715</strain>
    </source>
</reference>
<dbReference type="RefSeq" id="WP_165611562.1">
    <property type="nucleotide sequence ID" value="NZ_FQXB01000001.1"/>
</dbReference>
<evidence type="ECO:0000256" key="1">
    <source>
        <dbReference type="SAM" id="Phobius"/>
    </source>
</evidence>
<keyword evidence="3" id="KW-1185">Reference proteome</keyword>
<keyword evidence="1" id="KW-1133">Transmembrane helix</keyword>
<evidence type="ECO:0000313" key="3">
    <source>
        <dbReference type="Proteomes" id="UP000184074"/>
    </source>
</evidence>
<keyword evidence="1" id="KW-0472">Membrane</keyword>
<gene>
    <name evidence="2" type="ORF">SAMN05444003_0363</name>
</gene>
<organism evidence="2 3">
    <name type="scientific">Cognatiyoonia sediminum</name>
    <dbReference type="NCBI Taxonomy" id="1508389"/>
    <lineage>
        <taxon>Bacteria</taxon>
        <taxon>Pseudomonadati</taxon>
        <taxon>Pseudomonadota</taxon>
        <taxon>Alphaproteobacteria</taxon>
        <taxon>Rhodobacterales</taxon>
        <taxon>Paracoccaceae</taxon>
        <taxon>Cognatiyoonia</taxon>
    </lineage>
</organism>
<dbReference type="STRING" id="1508389.SAMN05444003_0363"/>